<proteinExistence type="predicted"/>
<protein>
    <submittedName>
        <fullName evidence="2">Uncharacterized protein</fullName>
    </submittedName>
</protein>
<organism evidence="2">
    <name type="scientific">marine sediment metagenome</name>
    <dbReference type="NCBI Taxonomy" id="412755"/>
    <lineage>
        <taxon>unclassified sequences</taxon>
        <taxon>metagenomes</taxon>
        <taxon>ecological metagenomes</taxon>
    </lineage>
</organism>
<evidence type="ECO:0000313" key="2">
    <source>
        <dbReference type="EMBL" id="KKM06151.1"/>
    </source>
</evidence>
<comment type="caution">
    <text evidence="2">The sequence shown here is derived from an EMBL/GenBank/DDBJ whole genome shotgun (WGS) entry which is preliminary data.</text>
</comment>
<feature type="compositionally biased region" description="Basic and acidic residues" evidence="1">
    <location>
        <begin position="33"/>
        <end position="44"/>
    </location>
</feature>
<sequence length="54" mass="6044">MTVCETCWKVAATRAMARGGSVVDHYYQVLDERKDNHCNQEDQRAAPTEGETNG</sequence>
<accession>A0A0F9JK77</accession>
<evidence type="ECO:0000256" key="1">
    <source>
        <dbReference type="SAM" id="MobiDB-lite"/>
    </source>
</evidence>
<dbReference type="AlphaFoldDB" id="A0A0F9JK77"/>
<reference evidence="2" key="1">
    <citation type="journal article" date="2015" name="Nature">
        <title>Complex archaea that bridge the gap between prokaryotes and eukaryotes.</title>
        <authorList>
            <person name="Spang A."/>
            <person name="Saw J.H."/>
            <person name="Jorgensen S.L."/>
            <person name="Zaremba-Niedzwiedzka K."/>
            <person name="Martijn J."/>
            <person name="Lind A.E."/>
            <person name="van Eijk R."/>
            <person name="Schleper C."/>
            <person name="Guy L."/>
            <person name="Ettema T.J."/>
        </authorList>
    </citation>
    <scope>NUCLEOTIDE SEQUENCE</scope>
</reference>
<feature type="region of interest" description="Disordered" evidence="1">
    <location>
        <begin position="33"/>
        <end position="54"/>
    </location>
</feature>
<name>A0A0F9JK77_9ZZZZ</name>
<gene>
    <name evidence="2" type="ORF">LCGC14_1746870</name>
</gene>
<dbReference type="EMBL" id="LAZR01016065">
    <property type="protein sequence ID" value="KKM06151.1"/>
    <property type="molecule type" value="Genomic_DNA"/>
</dbReference>